<dbReference type="PANTHER" id="PTHR24205">
    <property type="entry name" value="FOUR AND A HALF LIM DOMAINS PROTEIN"/>
    <property type="match status" value="1"/>
</dbReference>
<evidence type="ECO:0000256" key="5">
    <source>
        <dbReference type="ARBA" id="ARBA00023038"/>
    </source>
</evidence>
<dbReference type="GO" id="GO:0030695">
    <property type="term" value="F:GTPase regulator activity"/>
    <property type="evidence" value="ECO:0007669"/>
    <property type="project" value="UniProtKB-ARBA"/>
</dbReference>
<dbReference type="SMART" id="SM00132">
    <property type="entry name" value="LIM"/>
    <property type="match status" value="3"/>
</dbReference>
<evidence type="ECO:0000256" key="3">
    <source>
        <dbReference type="ARBA" id="ARBA00022737"/>
    </source>
</evidence>
<dbReference type="InterPro" id="IPR011009">
    <property type="entry name" value="Kinase-like_dom_sf"/>
</dbReference>
<dbReference type="AlphaFoldDB" id="A0A0C3QEA7"/>
<reference evidence="10" key="2">
    <citation type="submission" date="2015-01" db="EMBL/GenBank/DDBJ databases">
        <title>Evolutionary Origins and Diversification of the Mycorrhizal Mutualists.</title>
        <authorList>
            <consortium name="DOE Joint Genome Institute"/>
            <consortium name="Mycorrhizal Genomics Consortium"/>
            <person name="Kohler A."/>
            <person name="Kuo A."/>
            <person name="Nagy L.G."/>
            <person name="Floudas D."/>
            <person name="Copeland A."/>
            <person name="Barry K.W."/>
            <person name="Cichocki N."/>
            <person name="Veneault-Fourrey C."/>
            <person name="LaButti K."/>
            <person name="Lindquist E.A."/>
            <person name="Lipzen A."/>
            <person name="Lundell T."/>
            <person name="Morin E."/>
            <person name="Murat C."/>
            <person name="Riley R."/>
            <person name="Ohm R."/>
            <person name="Sun H."/>
            <person name="Tunlid A."/>
            <person name="Henrissat B."/>
            <person name="Grigoriev I.V."/>
            <person name="Hibbett D.S."/>
            <person name="Martin F."/>
        </authorList>
    </citation>
    <scope>NUCLEOTIDE SEQUENCE [LARGE SCALE GENOMIC DNA]</scope>
    <source>
        <strain evidence="10">MUT 4182</strain>
    </source>
</reference>
<dbReference type="GO" id="GO:0004672">
    <property type="term" value="F:protein kinase activity"/>
    <property type="evidence" value="ECO:0007669"/>
    <property type="project" value="InterPro"/>
</dbReference>
<dbReference type="InterPro" id="IPR008271">
    <property type="entry name" value="Ser/Thr_kinase_AS"/>
</dbReference>
<dbReference type="InterPro" id="IPR001781">
    <property type="entry name" value="Znf_LIM"/>
</dbReference>
<dbReference type="PROSITE" id="PS50011">
    <property type="entry name" value="PROTEIN_KINASE_DOM"/>
    <property type="match status" value="1"/>
</dbReference>
<name>A0A0C3QEA7_9AGAM</name>
<keyword evidence="4 6" id="KW-0862">Zinc</keyword>
<proteinExistence type="inferred from homology"/>
<evidence type="ECO:0000313" key="10">
    <source>
        <dbReference type="Proteomes" id="UP000054248"/>
    </source>
</evidence>
<feature type="domain" description="Protein kinase" evidence="7">
    <location>
        <begin position="1"/>
        <end position="193"/>
    </location>
</feature>
<dbReference type="Gene3D" id="2.10.110.10">
    <property type="entry name" value="Cysteine Rich Protein"/>
    <property type="match status" value="3"/>
</dbReference>
<dbReference type="GO" id="GO:0005524">
    <property type="term" value="F:ATP binding"/>
    <property type="evidence" value="ECO:0007669"/>
    <property type="project" value="InterPro"/>
</dbReference>
<dbReference type="PROSITE" id="PS50023">
    <property type="entry name" value="LIM_DOMAIN_2"/>
    <property type="match status" value="2"/>
</dbReference>
<sequence length="410" mass="45844">MTTARFISPFMANGNIVEYLENASQPVSDDLRLELLRDSLEGLLYLHSLSPPICHADIKPENVLVTDMVEAVLCDFGLARLTEGQPSGLTTTKTIKGSTRYMSPELLEEDAVHTLSSDIWAYGCLVLKVMTGSLPYARARSEHQVLLALMKPQQPADPSGLGLRDDGLKTLLAKCWNKSPSTRPSASECQLYLPSPISSLMCAGCDLRIVGEVVSVKARRWHPACFKCSGCGELLKHDSFYEHEGKPYCHLDYHEFVALRCYHCETPIANERFITVNDPGLDGGATRYYHELHFFCSECGDPFPHPSASSTAPKGENPHEVHHNDLGYILYRGHAYCEPCHEKLRMPKCAGCKKGVRVGDEDVRALGRSWHFYCFVCTSCKRPFEDEYPLPRGEDAYCDHCYSILVKSEL</sequence>
<feature type="domain" description="LIM zinc-binding" evidence="8">
    <location>
        <begin position="200"/>
        <end position="259"/>
    </location>
</feature>
<dbReference type="Pfam" id="PF00412">
    <property type="entry name" value="LIM"/>
    <property type="match status" value="2"/>
</dbReference>
<evidence type="ECO:0000256" key="2">
    <source>
        <dbReference type="ARBA" id="ARBA00022723"/>
    </source>
</evidence>
<gene>
    <name evidence="9" type="ORF">M407DRAFT_103643</name>
</gene>
<dbReference type="CDD" id="cd08368">
    <property type="entry name" value="LIM"/>
    <property type="match status" value="2"/>
</dbReference>
<keyword evidence="2 6" id="KW-0479">Metal-binding</keyword>
<dbReference type="PANTHER" id="PTHR24205:SF16">
    <property type="entry name" value="GH01042P-RELATED"/>
    <property type="match status" value="1"/>
</dbReference>
<dbReference type="HOGENOM" id="CLU_671198_0_0_1"/>
<accession>A0A0C3QEA7</accession>
<dbReference type="Pfam" id="PF00069">
    <property type="entry name" value="Pkinase"/>
    <property type="match status" value="1"/>
</dbReference>
<dbReference type="PROSITE" id="PS00478">
    <property type="entry name" value="LIM_DOMAIN_1"/>
    <property type="match status" value="2"/>
</dbReference>
<evidence type="ECO:0000256" key="1">
    <source>
        <dbReference type="ARBA" id="ARBA00005843"/>
    </source>
</evidence>
<organism evidence="9 10">
    <name type="scientific">Tulasnella calospora MUT 4182</name>
    <dbReference type="NCBI Taxonomy" id="1051891"/>
    <lineage>
        <taxon>Eukaryota</taxon>
        <taxon>Fungi</taxon>
        <taxon>Dikarya</taxon>
        <taxon>Basidiomycota</taxon>
        <taxon>Agaricomycotina</taxon>
        <taxon>Agaricomycetes</taxon>
        <taxon>Cantharellales</taxon>
        <taxon>Tulasnellaceae</taxon>
        <taxon>Tulasnella</taxon>
    </lineage>
</organism>
<dbReference type="GO" id="GO:0005634">
    <property type="term" value="C:nucleus"/>
    <property type="evidence" value="ECO:0007669"/>
    <property type="project" value="TreeGrafter"/>
</dbReference>
<dbReference type="GO" id="GO:0046872">
    <property type="term" value="F:metal ion binding"/>
    <property type="evidence" value="ECO:0007669"/>
    <property type="project" value="UniProtKB-KW"/>
</dbReference>
<comment type="similarity">
    <text evidence="1">Belongs to the protein kinase superfamily. TKL Ser/Thr protein kinase family.</text>
</comment>
<keyword evidence="5 6" id="KW-0440">LIM domain</keyword>
<dbReference type="Proteomes" id="UP000054248">
    <property type="component" value="Unassembled WGS sequence"/>
</dbReference>
<evidence type="ECO:0000313" key="9">
    <source>
        <dbReference type="EMBL" id="KIO24171.1"/>
    </source>
</evidence>
<evidence type="ECO:0000256" key="4">
    <source>
        <dbReference type="ARBA" id="ARBA00022833"/>
    </source>
</evidence>
<evidence type="ECO:0008006" key="11">
    <source>
        <dbReference type="Google" id="ProtNLM"/>
    </source>
</evidence>
<dbReference type="InterPro" id="IPR000719">
    <property type="entry name" value="Prot_kinase_dom"/>
</dbReference>
<dbReference type="PROSITE" id="PS00108">
    <property type="entry name" value="PROTEIN_KINASE_ST"/>
    <property type="match status" value="1"/>
</dbReference>
<evidence type="ECO:0000259" key="7">
    <source>
        <dbReference type="PROSITE" id="PS50011"/>
    </source>
</evidence>
<dbReference type="SMART" id="SM00220">
    <property type="entry name" value="S_TKc"/>
    <property type="match status" value="1"/>
</dbReference>
<dbReference type="EMBL" id="KN823067">
    <property type="protein sequence ID" value="KIO24171.1"/>
    <property type="molecule type" value="Genomic_DNA"/>
</dbReference>
<keyword evidence="10" id="KW-1185">Reference proteome</keyword>
<dbReference type="SUPFAM" id="SSF56112">
    <property type="entry name" value="Protein kinase-like (PK-like)"/>
    <property type="match status" value="1"/>
</dbReference>
<dbReference type="Gene3D" id="1.10.510.10">
    <property type="entry name" value="Transferase(Phosphotransferase) domain 1"/>
    <property type="match status" value="1"/>
</dbReference>
<dbReference type="OrthoDB" id="4062651at2759"/>
<feature type="domain" description="LIM zinc-binding" evidence="8">
    <location>
        <begin position="347"/>
        <end position="408"/>
    </location>
</feature>
<protein>
    <recommendedName>
        <fullName evidence="11">Protein kinase domain-containing protein</fullName>
    </recommendedName>
</protein>
<evidence type="ECO:0000256" key="6">
    <source>
        <dbReference type="PROSITE-ProRule" id="PRU00125"/>
    </source>
</evidence>
<dbReference type="SUPFAM" id="SSF57716">
    <property type="entry name" value="Glucocorticoid receptor-like (DNA-binding domain)"/>
    <property type="match status" value="3"/>
</dbReference>
<reference evidence="9 10" key="1">
    <citation type="submission" date="2014-04" db="EMBL/GenBank/DDBJ databases">
        <authorList>
            <consortium name="DOE Joint Genome Institute"/>
            <person name="Kuo A."/>
            <person name="Girlanda M."/>
            <person name="Perotto S."/>
            <person name="Kohler A."/>
            <person name="Nagy L.G."/>
            <person name="Floudas D."/>
            <person name="Copeland A."/>
            <person name="Barry K.W."/>
            <person name="Cichocki N."/>
            <person name="Veneault-Fourrey C."/>
            <person name="LaButti K."/>
            <person name="Lindquist E.A."/>
            <person name="Lipzen A."/>
            <person name="Lundell T."/>
            <person name="Morin E."/>
            <person name="Murat C."/>
            <person name="Sun H."/>
            <person name="Tunlid A."/>
            <person name="Henrissat B."/>
            <person name="Grigoriev I.V."/>
            <person name="Hibbett D.S."/>
            <person name="Martin F."/>
            <person name="Nordberg H.P."/>
            <person name="Cantor M.N."/>
            <person name="Hua S.X."/>
        </authorList>
    </citation>
    <scope>NUCLEOTIDE SEQUENCE [LARGE SCALE GENOMIC DNA]</scope>
    <source>
        <strain evidence="9 10">MUT 4182</strain>
    </source>
</reference>
<keyword evidence="3" id="KW-0677">Repeat</keyword>
<dbReference type="STRING" id="1051891.A0A0C3QEA7"/>
<evidence type="ECO:0000259" key="8">
    <source>
        <dbReference type="PROSITE" id="PS50023"/>
    </source>
</evidence>
<dbReference type="GO" id="GO:0003712">
    <property type="term" value="F:transcription coregulator activity"/>
    <property type="evidence" value="ECO:0007669"/>
    <property type="project" value="TreeGrafter"/>
</dbReference>